<dbReference type="RefSeq" id="WP_338398890.1">
    <property type="nucleotide sequence ID" value="NZ_AP025295.1"/>
</dbReference>
<dbReference type="Pfam" id="PF08238">
    <property type="entry name" value="Sel1"/>
    <property type="match status" value="4"/>
</dbReference>
<evidence type="ECO:0000313" key="2">
    <source>
        <dbReference type="Proteomes" id="UP001354989"/>
    </source>
</evidence>
<keyword evidence="2" id="KW-1185">Reference proteome</keyword>
<dbReference type="SMART" id="SM00671">
    <property type="entry name" value="SEL1"/>
    <property type="match status" value="4"/>
</dbReference>
<dbReference type="InterPro" id="IPR052748">
    <property type="entry name" value="ISR_Activator"/>
</dbReference>
<dbReference type="InterPro" id="IPR006597">
    <property type="entry name" value="Sel1-like"/>
</dbReference>
<dbReference type="SUPFAM" id="SSF81901">
    <property type="entry name" value="HCP-like"/>
    <property type="match status" value="2"/>
</dbReference>
<evidence type="ECO:0008006" key="3">
    <source>
        <dbReference type="Google" id="ProtNLM"/>
    </source>
</evidence>
<dbReference type="EMBL" id="AP025295">
    <property type="protein sequence ID" value="BDD01718.1"/>
    <property type="molecule type" value="Genomic_DNA"/>
</dbReference>
<protein>
    <recommendedName>
        <fullName evidence="3">Sel1 repeat family protein</fullName>
    </recommendedName>
</protein>
<dbReference type="PANTHER" id="PTHR45011:SF1">
    <property type="entry name" value="DAP3-BINDING CELL DEATH ENHANCER 1"/>
    <property type="match status" value="1"/>
</dbReference>
<sequence length="240" mass="26479">MYSKKSFIYANCLFLLVGLGFLVSSAIFKIEIPHLGMSANNHYIEAMKQMHTTVGPQGKAVQVMEHLEVAANQGHVGAQKQLAKMYQYGIGIQINKSVAQTWWKAAAAAGDLQAQFEVGKSLLQITDEEEQLKALELLKKAAIKNHPEAQLLLAKLYMENTAWVKHDMDLAIYWLQTAAFQGNGEAQFMLGHAYQTGHGVKKDLQQAVIFYEQAKNSGQASAVEVLKELSLNVKNVSLGS</sequence>
<evidence type="ECO:0000313" key="1">
    <source>
        <dbReference type="EMBL" id="BDD01718.1"/>
    </source>
</evidence>
<dbReference type="Proteomes" id="UP001354989">
    <property type="component" value="Plasmid pPP3"/>
</dbReference>
<keyword evidence="1" id="KW-0614">Plasmid</keyword>
<accession>A0ABM7VL67</accession>
<organism evidence="1 2">
    <name type="scientific">Persicobacter psychrovividus</name>
    <dbReference type="NCBI Taxonomy" id="387638"/>
    <lineage>
        <taxon>Bacteria</taxon>
        <taxon>Pseudomonadati</taxon>
        <taxon>Bacteroidota</taxon>
        <taxon>Cytophagia</taxon>
        <taxon>Cytophagales</taxon>
        <taxon>Persicobacteraceae</taxon>
        <taxon>Persicobacter</taxon>
    </lineage>
</organism>
<dbReference type="Gene3D" id="1.25.40.10">
    <property type="entry name" value="Tetratricopeptide repeat domain"/>
    <property type="match status" value="1"/>
</dbReference>
<gene>
    <name evidence="1" type="ORF">PEPS_39980</name>
</gene>
<geneLocation type="plasmid" evidence="1 2">
    <name>pPP3</name>
</geneLocation>
<dbReference type="InterPro" id="IPR011990">
    <property type="entry name" value="TPR-like_helical_dom_sf"/>
</dbReference>
<proteinExistence type="predicted"/>
<name>A0ABM7VL67_9BACT</name>
<dbReference type="PANTHER" id="PTHR45011">
    <property type="entry name" value="DAP3-BINDING CELL DEATH ENHANCER 1"/>
    <property type="match status" value="1"/>
</dbReference>
<reference evidence="1 2" key="1">
    <citation type="submission" date="2021-12" db="EMBL/GenBank/DDBJ databases">
        <title>Genome sequencing of bacteria with rrn-lacking chromosome and rrn-plasmid.</title>
        <authorList>
            <person name="Anda M."/>
            <person name="Iwasaki W."/>
        </authorList>
    </citation>
    <scope>NUCLEOTIDE SEQUENCE [LARGE SCALE GENOMIC DNA]</scope>
    <source>
        <strain evidence="1 2">NBRC 101262</strain>
        <plasmid evidence="1 2">pPP3</plasmid>
    </source>
</reference>